<dbReference type="SMART" id="SM00878">
    <property type="entry name" value="Biotin_carb_C"/>
    <property type="match status" value="1"/>
</dbReference>
<dbReference type="InterPro" id="IPR011764">
    <property type="entry name" value="Biotin_carboxylation_dom"/>
</dbReference>
<evidence type="ECO:0000313" key="18">
    <source>
        <dbReference type="EMBL" id="TNM63444.1"/>
    </source>
</evidence>
<name>A0A5C4XLP9_9HYPH</name>
<evidence type="ECO:0000256" key="13">
    <source>
        <dbReference type="ARBA" id="ARBA00033786"/>
    </source>
</evidence>
<dbReference type="InterPro" id="IPR005481">
    <property type="entry name" value="BC-like_N"/>
</dbReference>
<keyword evidence="11" id="KW-0275">Fatty acid biosynthesis</keyword>
<proteinExistence type="predicted"/>
<sequence>MPSTQRFDKVLIANRGEIALRVVRACREMGLKTVVVCSEADRHSTYARSADQSICIGPSAASKSYLNQNAILLAARLSGAGAVHPGYGFLSENARFSAAVEDAGMRFIGPDADAIATMGDKIAAKSAMVAAGVPCVPGPDTELPVEPNLIRAIASEIGYPVIVKAAGGGGGRGMRVVLDEADLVEAVSLTREEARKAFGTPALYMEKFLQHPRHIEIQVLCDTHGNAVWLGHRDCSMQRRHQKVVEEAPAPGISEALIGPVGEACVQACQQIGYRGVGTFEFLYEDGAFYFIEMNTRLQVEHPVTEETSGVDIVQQQLRVAQGEALSMSQPDVVCKGHAIECRINAEDPATFMPSAGIITALELPQGEGIRVDTHVEAGYKVSPYYDSLIAKLIVHGRDRADAMQRTRLALASFKLGGITTNLPLLRELFEDPAFAQGETDIHYLEKWLKTRGTA</sequence>
<dbReference type="EMBL" id="VDMN01000002">
    <property type="protein sequence ID" value="TNM63444.1"/>
    <property type="molecule type" value="Genomic_DNA"/>
</dbReference>
<accession>A0A5C4XLP9</accession>
<dbReference type="EC" id="6.3.4.14" evidence="2"/>
<dbReference type="InterPro" id="IPR011054">
    <property type="entry name" value="Rudment_hybrid_motif"/>
</dbReference>
<evidence type="ECO:0000256" key="10">
    <source>
        <dbReference type="ARBA" id="ARBA00023098"/>
    </source>
</evidence>
<keyword evidence="12" id="KW-0092">Biotin</keyword>
<dbReference type="Pfam" id="PF02786">
    <property type="entry name" value="CPSase_L_D2"/>
    <property type="match status" value="1"/>
</dbReference>
<evidence type="ECO:0000259" key="17">
    <source>
        <dbReference type="PROSITE" id="PS50979"/>
    </source>
</evidence>
<comment type="function">
    <text evidence="1">This protein is a component of the acetyl coenzyme A carboxylase complex; first, biotin carboxylase catalyzes the carboxylation of the carrier protein and then the transcarboxylase transfers the carboxyl group to form malonyl-CoA.</text>
</comment>
<keyword evidence="4" id="KW-0444">Lipid biosynthesis</keyword>
<dbReference type="InterPro" id="IPR050856">
    <property type="entry name" value="Biotin_carboxylase_complex"/>
</dbReference>
<feature type="domain" description="Biotin carboxylation" evidence="17">
    <location>
        <begin position="6"/>
        <end position="450"/>
    </location>
</feature>
<dbReference type="PROSITE" id="PS50975">
    <property type="entry name" value="ATP_GRASP"/>
    <property type="match status" value="1"/>
</dbReference>
<reference evidence="18 19" key="1">
    <citation type="submission" date="2019-06" db="EMBL/GenBank/DDBJ databases">
        <title>The draft genome of Rhizobium smilacinae PTYR-5.</title>
        <authorList>
            <person name="Liu L."/>
            <person name="Li L."/>
            <person name="Zhang X."/>
        </authorList>
    </citation>
    <scope>NUCLEOTIDE SEQUENCE [LARGE SCALE GENOMIC DNA]</scope>
    <source>
        <strain evidence="18 19">PTYR-5</strain>
    </source>
</reference>
<evidence type="ECO:0000256" key="7">
    <source>
        <dbReference type="ARBA" id="ARBA00022832"/>
    </source>
</evidence>
<evidence type="ECO:0000256" key="3">
    <source>
        <dbReference type="ARBA" id="ARBA00017242"/>
    </source>
</evidence>
<evidence type="ECO:0000256" key="6">
    <source>
        <dbReference type="ARBA" id="ARBA00022741"/>
    </source>
</evidence>
<evidence type="ECO:0000256" key="12">
    <source>
        <dbReference type="ARBA" id="ARBA00023267"/>
    </source>
</evidence>
<dbReference type="PROSITE" id="PS00867">
    <property type="entry name" value="CPSASE_2"/>
    <property type="match status" value="1"/>
</dbReference>
<evidence type="ECO:0000256" key="15">
    <source>
        <dbReference type="PROSITE-ProRule" id="PRU00409"/>
    </source>
</evidence>
<dbReference type="InterPro" id="IPR005482">
    <property type="entry name" value="Biotin_COase_C"/>
</dbReference>
<dbReference type="NCBIfam" id="TIGR00514">
    <property type="entry name" value="accC"/>
    <property type="match status" value="1"/>
</dbReference>
<evidence type="ECO:0000256" key="5">
    <source>
        <dbReference type="ARBA" id="ARBA00022598"/>
    </source>
</evidence>
<dbReference type="Gene3D" id="3.30.470.20">
    <property type="entry name" value="ATP-grasp fold, B domain"/>
    <property type="match status" value="1"/>
</dbReference>
<dbReference type="GO" id="GO:0046872">
    <property type="term" value="F:metal ion binding"/>
    <property type="evidence" value="ECO:0007669"/>
    <property type="project" value="InterPro"/>
</dbReference>
<dbReference type="SUPFAM" id="SSF52440">
    <property type="entry name" value="PreATP-grasp domain"/>
    <property type="match status" value="1"/>
</dbReference>
<dbReference type="Proteomes" id="UP000311605">
    <property type="component" value="Unassembled WGS sequence"/>
</dbReference>
<evidence type="ECO:0000256" key="14">
    <source>
        <dbReference type="ARBA" id="ARBA00048600"/>
    </source>
</evidence>
<dbReference type="InterPro" id="IPR016185">
    <property type="entry name" value="PreATP-grasp_dom_sf"/>
</dbReference>
<dbReference type="SUPFAM" id="SSF51246">
    <property type="entry name" value="Rudiment single hybrid motif"/>
    <property type="match status" value="1"/>
</dbReference>
<comment type="caution">
    <text evidence="18">The sequence shown here is derived from an EMBL/GenBank/DDBJ whole genome shotgun (WGS) entry which is preliminary data.</text>
</comment>
<dbReference type="NCBIfam" id="NF006367">
    <property type="entry name" value="PRK08591.1"/>
    <property type="match status" value="1"/>
</dbReference>
<keyword evidence="8 15" id="KW-0067">ATP-binding</keyword>
<evidence type="ECO:0000259" key="16">
    <source>
        <dbReference type="PROSITE" id="PS50975"/>
    </source>
</evidence>
<keyword evidence="10" id="KW-0443">Lipid metabolism</keyword>
<dbReference type="PROSITE" id="PS50979">
    <property type="entry name" value="BC"/>
    <property type="match status" value="1"/>
</dbReference>
<dbReference type="AlphaFoldDB" id="A0A5C4XLP9"/>
<dbReference type="FunFam" id="3.40.50.20:FF:000010">
    <property type="entry name" value="Propionyl-CoA carboxylase subunit alpha"/>
    <property type="match status" value="1"/>
</dbReference>
<keyword evidence="6 15" id="KW-0547">Nucleotide-binding</keyword>
<dbReference type="Pfam" id="PF00289">
    <property type="entry name" value="Biotin_carb_N"/>
    <property type="match status" value="1"/>
</dbReference>
<dbReference type="Gene3D" id="3.40.50.20">
    <property type="match status" value="1"/>
</dbReference>
<dbReference type="OrthoDB" id="9763189at2"/>
<dbReference type="GO" id="GO:0004075">
    <property type="term" value="F:biotin carboxylase activity"/>
    <property type="evidence" value="ECO:0007669"/>
    <property type="project" value="UniProtKB-EC"/>
</dbReference>
<evidence type="ECO:0000256" key="1">
    <source>
        <dbReference type="ARBA" id="ARBA00003761"/>
    </source>
</evidence>
<dbReference type="InterPro" id="IPR004549">
    <property type="entry name" value="Acetyl_CoA_COase_biotin_COase"/>
</dbReference>
<evidence type="ECO:0000256" key="11">
    <source>
        <dbReference type="ARBA" id="ARBA00023160"/>
    </source>
</evidence>
<keyword evidence="19" id="KW-1185">Reference proteome</keyword>
<dbReference type="SUPFAM" id="SSF56059">
    <property type="entry name" value="Glutathione synthetase ATP-binding domain-like"/>
    <property type="match status" value="1"/>
</dbReference>
<dbReference type="PROSITE" id="PS00866">
    <property type="entry name" value="CPSASE_1"/>
    <property type="match status" value="1"/>
</dbReference>
<dbReference type="InterPro" id="IPR005479">
    <property type="entry name" value="CPAse_ATP-bd"/>
</dbReference>
<evidence type="ECO:0000256" key="8">
    <source>
        <dbReference type="ARBA" id="ARBA00022840"/>
    </source>
</evidence>
<keyword evidence="7" id="KW-0276">Fatty acid metabolism</keyword>
<evidence type="ECO:0000256" key="2">
    <source>
        <dbReference type="ARBA" id="ARBA00013263"/>
    </source>
</evidence>
<dbReference type="Pfam" id="PF02785">
    <property type="entry name" value="Biotin_carb_C"/>
    <property type="match status" value="1"/>
</dbReference>
<feature type="domain" description="ATP-grasp" evidence="16">
    <location>
        <begin position="125"/>
        <end position="322"/>
    </location>
</feature>
<dbReference type="InterPro" id="IPR013815">
    <property type="entry name" value="ATP_grasp_subdomain_1"/>
</dbReference>
<evidence type="ECO:0000256" key="4">
    <source>
        <dbReference type="ARBA" id="ARBA00022516"/>
    </source>
</evidence>
<dbReference type="GO" id="GO:2001295">
    <property type="term" value="P:malonyl-CoA biosynthetic process"/>
    <property type="evidence" value="ECO:0007669"/>
    <property type="project" value="UniProtKB-UniPathway"/>
</dbReference>
<dbReference type="GO" id="GO:0005524">
    <property type="term" value="F:ATP binding"/>
    <property type="evidence" value="ECO:0007669"/>
    <property type="project" value="UniProtKB-UniRule"/>
</dbReference>
<dbReference type="GO" id="GO:0006633">
    <property type="term" value="P:fatty acid biosynthetic process"/>
    <property type="evidence" value="ECO:0007669"/>
    <property type="project" value="UniProtKB-KW"/>
</dbReference>
<keyword evidence="9" id="KW-0460">Magnesium</keyword>
<dbReference type="Gene3D" id="3.30.1490.20">
    <property type="entry name" value="ATP-grasp fold, A domain"/>
    <property type="match status" value="1"/>
</dbReference>
<evidence type="ECO:0000313" key="19">
    <source>
        <dbReference type="Proteomes" id="UP000311605"/>
    </source>
</evidence>
<dbReference type="UniPathway" id="UPA00655">
    <property type="reaction ID" value="UER00711"/>
</dbReference>
<keyword evidence="5 18" id="KW-0436">Ligase</keyword>
<comment type="catalytic activity">
    <reaction evidence="14">
        <text>N(6)-biotinyl-L-lysyl-[protein] + hydrogencarbonate + ATP = N(6)-carboxybiotinyl-L-lysyl-[protein] + ADP + phosphate + H(+)</text>
        <dbReference type="Rhea" id="RHEA:13501"/>
        <dbReference type="Rhea" id="RHEA-COMP:10505"/>
        <dbReference type="Rhea" id="RHEA-COMP:10506"/>
        <dbReference type="ChEBI" id="CHEBI:15378"/>
        <dbReference type="ChEBI" id="CHEBI:17544"/>
        <dbReference type="ChEBI" id="CHEBI:30616"/>
        <dbReference type="ChEBI" id="CHEBI:43474"/>
        <dbReference type="ChEBI" id="CHEBI:83144"/>
        <dbReference type="ChEBI" id="CHEBI:83145"/>
        <dbReference type="ChEBI" id="CHEBI:456216"/>
        <dbReference type="EC" id="6.3.4.14"/>
    </reaction>
</comment>
<dbReference type="PANTHER" id="PTHR18866:SF33">
    <property type="entry name" value="METHYLCROTONOYL-COA CARBOXYLASE SUBUNIT ALPHA, MITOCHONDRIAL-RELATED"/>
    <property type="match status" value="1"/>
</dbReference>
<dbReference type="PANTHER" id="PTHR18866">
    <property type="entry name" value="CARBOXYLASE:PYRUVATE/ACETYL-COA/PROPIONYL-COA CARBOXYLASE"/>
    <property type="match status" value="1"/>
</dbReference>
<gene>
    <name evidence="18" type="primary">accC</name>
    <name evidence="18" type="ORF">FHP24_11545</name>
</gene>
<dbReference type="InterPro" id="IPR011761">
    <property type="entry name" value="ATP-grasp"/>
</dbReference>
<protein>
    <recommendedName>
        <fullName evidence="3">Biotin carboxylase</fullName>
        <ecNumber evidence="2">6.3.4.14</ecNumber>
    </recommendedName>
    <alternativeName>
        <fullName evidence="13">Acetyl-coenzyme A carboxylase biotin carboxylase subunit A</fullName>
    </alternativeName>
</protein>
<dbReference type="RefSeq" id="WP_139676355.1">
    <property type="nucleotide sequence ID" value="NZ_VDMN01000002.1"/>
</dbReference>
<organism evidence="18 19">
    <name type="scientific">Aliirhizobium smilacinae</name>
    <dbReference type="NCBI Taxonomy" id="1395944"/>
    <lineage>
        <taxon>Bacteria</taxon>
        <taxon>Pseudomonadati</taxon>
        <taxon>Pseudomonadota</taxon>
        <taxon>Alphaproteobacteria</taxon>
        <taxon>Hyphomicrobiales</taxon>
        <taxon>Rhizobiaceae</taxon>
        <taxon>Aliirhizobium</taxon>
    </lineage>
</organism>
<evidence type="ECO:0000256" key="9">
    <source>
        <dbReference type="ARBA" id="ARBA00022842"/>
    </source>
</evidence>